<accession>A0A250X2Y2</accession>
<evidence type="ECO:0000256" key="7">
    <source>
        <dbReference type="ARBA" id="ARBA00023136"/>
    </source>
</evidence>
<dbReference type="PROSITE" id="PS50893">
    <property type="entry name" value="ABC_TRANSPORTER_2"/>
    <property type="match status" value="1"/>
</dbReference>
<feature type="transmembrane region" description="Helical" evidence="10">
    <location>
        <begin position="115"/>
        <end position="132"/>
    </location>
</feature>
<dbReference type="PROSITE" id="PS50929">
    <property type="entry name" value="ABC_TM1F"/>
    <property type="match status" value="1"/>
</dbReference>
<reference evidence="13 14" key="1">
    <citation type="submission" date="2017-08" db="EMBL/GenBank/DDBJ databases">
        <title>Acidophilic green algal genome provides insights into adaptation to an acidic environment.</title>
        <authorList>
            <person name="Hirooka S."/>
            <person name="Hirose Y."/>
            <person name="Kanesaki Y."/>
            <person name="Higuchi S."/>
            <person name="Fujiwara T."/>
            <person name="Onuma R."/>
            <person name="Era A."/>
            <person name="Ohbayashi R."/>
            <person name="Uzuka A."/>
            <person name="Nozaki H."/>
            <person name="Yoshikawa H."/>
            <person name="Miyagishima S.Y."/>
        </authorList>
    </citation>
    <scope>NUCLEOTIDE SEQUENCE [LARGE SCALE GENOMIC DNA]</scope>
    <source>
        <strain evidence="13 14">NIES-2499</strain>
    </source>
</reference>
<dbReference type="InterPro" id="IPR003593">
    <property type="entry name" value="AAA+_ATPase"/>
</dbReference>
<evidence type="ECO:0000256" key="4">
    <source>
        <dbReference type="ARBA" id="ARBA00022741"/>
    </source>
</evidence>
<dbReference type="InterPro" id="IPR039421">
    <property type="entry name" value="Type_1_exporter"/>
</dbReference>
<dbReference type="PANTHER" id="PTHR24221">
    <property type="entry name" value="ATP-BINDING CASSETTE SUB-FAMILY B"/>
    <property type="match status" value="1"/>
</dbReference>
<feature type="transmembrane region" description="Helical" evidence="10">
    <location>
        <begin position="56"/>
        <end position="79"/>
    </location>
</feature>
<dbReference type="Pfam" id="PF00005">
    <property type="entry name" value="ABC_tran"/>
    <property type="match status" value="1"/>
</dbReference>
<dbReference type="InterPro" id="IPR011527">
    <property type="entry name" value="ABC1_TM_dom"/>
</dbReference>
<feature type="region of interest" description="Disordered" evidence="9">
    <location>
        <begin position="1086"/>
        <end position="1119"/>
    </location>
</feature>
<feature type="region of interest" description="Disordered" evidence="9">
    <location>
        <begin position="1206"/>
        <end position="1225"/>
    </location>
</feature>
<feature type="transmembrane region" description="Helical" evidence="10">
    <location>
        <begin position="444"/>
        <end position="464"/>
    </location>
</feature>
<evidence type="ECO:0000256" key="6">
    <source>
        <dbReference type="ARBA" id="ARBA00022989"/>
    </source>
</evidence>
<feature type="domain" description="ABC transmembrane type-1" evidence="12">
    <location>
        <begin position="242"/>
        <end position="588"/>
    </location>
</feature>
<keyword evidence="6 10" id="KW-1133">Transmembrane helix</keyword>
<sequence>MGFLFYFNLPVQLYMTAFSTSAASLCVLLMTSAVSGQYNIGKVQEKRLRSLKILRICVYVTLCLSQLGIIILRVSVHGFPTEVQYADIEKISGLAAWIITLVLLIVFWSRQGSLSLMPFTLSSLALCGIFLATDAVQALETDINEADKIAELVVHSMQFVAQLIVLLAELVMSQHVAAMLRGDVDPLLEPLTKSDAKANKHGKEGHNKDGKTILLAPSRWRMAMGAFGYVLPDSQPQRVRLVACFLLVAAERLVNLAVPVLFKQMVDQLSQADSLQKGLKMLQELIAKEAVVLNDSDLPRQAVLGAVTQLQSTGVLTQLTALVKASTHPSFWSIFYPSAFFYLACYFLRGGSGNEGLLASIRDLLWIPITQAAFRRVSLDVFGHLLDLDHSFHLKRKTGQVMRILERGTTSIQDTVSIVLFNVLPQVADIVVACVYLAVKMEPWAALIVFVTVASYVPLTVIITEQRGKIRKLMNALDNAREGRATDMLLNYETVKFFCNEKLELDGYDSSLRQYQAAEYWQMAFLAMLSIVQGSVVWAGLVSGLIVCVLGVAKGTLTIGDTVLFVTMINQLYVPLTFFGSYYRQVQKALIDMENMFELLHTTPKVQDLPSSRQLTIGRAEVRFDEVHFSYTPDHPVLKGVSFIVPGGKTLAVVGATGSGKSTILRLLLRFYDVTGGSVLIDGQDVREVTLKSLRRAIAVVPQDTVLFNDTVMHNIRYGRVEATDEEVVEAAKVAHIHDSIANKFKKGYRTKVGERGLRLSGGEKQRVAFARAVLKHPAILVLDEATSALDSITEQQIQSSLSQLRSRCTSVIVAHRLSTIMDADFILVLDRGHVAEFGSHAHLIDQGGLYSAMWSRQKDTYFDAGGLASGCVDVESALQQASEDRDAQRLSPSCLVKSFKTQGRGEIVEGPKVEGLLLMNRGLEEDDGSNGGIMLHSRGGQSGHYVGGELGFSGQQQQEEKWASEEQRPSKEVGRLSHDCPPPCASDCPAPCASDDCPAPCASDSGTSIFNSPQHPTTTSEHYQHLRYPSSILVRGSSLRPPSSPLPPGRRNERELAGNVSSSSALNSASPLRLALLSSLCGKKGQGGHHGSAVTSGNRQHQEEEEEDLLQPGSSAGMQSSVAAGSSFLCIPAAAAAAGSDSVDSSRYPSPHQVRGRLLKDLRRHQYGHSDDDDESVVLLGDTSTCLSQLDNDPSVSCYEDVEMGFGENGQDEGPVAAPDKRLG</sequence>
<keyword evidence="4" id="KW-0547">Nucleotide-binding</keyword>
<organism evidence="13 14">
    <name type="scientific">Chlamydomonas eustigma</name>
    <dbReference type="NCBI Taxonomy" id="1157962"/>
    <lineage>
        <taxon>Eukaryota</taxon>
        <taxon>Viridiplantae</taxon>
        <taxon>Chlorophyta</taxon>
        <taxon>core chlorophytes</taxon>
        <taxon>Chlorophyceae</taxon>
        <taxon>CS clade</taxon>
        <taxon>Chlamydomonadales</taxon>
        <taxon>Chlamydomonadaceae</taxon>
        <taxon>Chlamydomonas</taxon>
    </lineage>
</organism>
<dbReference type="SMART" id="SM00382">
    <property type="entry name" value="AAA"/>
    <property type="match status" value="1"/>
</dbReference>
<dbReference type="InterPro" id="IPR027417">
    <property type="entry name" value="P-loop_NTPase"/>
</dbReference>
<evidence type="ECO:0000259" key="12">
    <source>
        <dbReference type="PROSITE" id="PS50929"/>
    </source>
</evidence>
<feature type="transmembrane region" description="Helical" evidence="10">
    <location>
        <begin position="416"/>
        <end position="438"/>
    </location>
</feature>
<dbReference type="PANTHER" id="PTHR24221:SF654">
    <property type="entry name" value="ATP-BINDING CASSETTE SUB-FAMILY B MEMBER 6"/>
    <property type="match status" value="1"/>
</dbReference>
<dbReference type="GO" id="GO:0140359">
    <property type="term" value="F:ABC-type transporter activity"/>
    <property type="evidence" value="ECO:0007669"/>
    <property type="project" value="InterPro"/>
</dbReference>
<feature type="transmembrane region" description="Helical" evidence="10">
    <location>
        <begin position="91"/>
        <end position="108"/>
    </location>
</feature>
<dbReference type="FunFam" id="3.40.50.300:FF:000186">
    <property type="entry name" value="ATP-binding cassette sub-family B member 7, mitochondrial"/>
    <property type="match status" value="1"/>
</dbReference>
<feature type="transmembrane region" description="Helical" evidence="10">
    <location>
        <begin position="152"/>
        <end position="172"/>
    </location>
</feature>
<dbReference type="GO" id="GO:0005524">
    <property type="term" value="F:ATP binding"/>
    <property type="evidence" value="ECO:0007669"/>
    <property type="project" value="UniProtKB-KW"/>
</dbReference>
<evidence type="ECO:0000256" key="1">
    <source>
        <dbReference type="ARBA" id="ARBA00004141"/>
    </source>
</evidence>
<feature type="transmembrane region" description="Helical" evidence="10">
    <location>
        <begin position="12"/>
        <end position="35"/>
    </location>
</feature>
<comment type="similarity">
    <text evidence="8">Belongs to the ABC transporter superfamily. ABCB family. Heavy Metal importer (TC 3.A.1.210) subfamily.</text>
</comment>
<dbReference type="STRING" id="1157962.A0A250X2Y2"/>
<evidence type="ECO:0000313" key="14">
    <source>
        <dbReference type="Proteomes" id="UP000232323"/>
    </source>
</evidence>
<feature type="domain" description="ABC transporter" evidence="11">
    <location>
        <begin position="622"/>
        <end position="857"/>
    </location>
</feature>
<dbReference type="SUPFAM" id="SSF90123">
    <property type="entry name" value="ABC transporter transmembrane region"/>
    <property type="match status" value="1"/>
</dbReference>
<feature type="transmembrane region" description="Helical" evidence="10">
    <location>
        <begin position="523"/>
        <end position="552"/>
    </location>
</feature>
<feature type="region of interest" description="Disordered" evidence="9">
    <location>
        <begin position="955"/>
        <end position="981"/>
    </location>
</feature>
<dbReference type="SUPFAM" id="SSF52540">
    <property type="entry name" value="P-loop containing nucleoside triphosphate hydrolases"/>
    <property type="match status" value="1"/>
</dbReference>
<dbReference type="GO" id="GO:0016020">
    <property type="term" value="C:membrane"/>
    <property type="evidence" value="ECO:0007669"/>
    <property type="project" value="UniProtKB-SubCell"/>
</dbReference>
<dbReference type="EMBL" id="BEGY01000024">
    <property type="protein sequence ID" value="GAX77428.1"/>
    <property type="molecule type" value="Genomic_DNA"/>
</dbReference>
<dbReference type="Proteomes" id="UP000232323">
    <property type="component" value="Unassembled WGS sequence"/>
</dbReference>
<evidence type="ECO:0000256" key="10">
    <source>
        <dbReference type="SAM" id="Phobius"/>
    </source>
</evidence>
<dbReference type="Pfam" id="PF00664">
    <property type="entry name" value="ABC_membrane"/>
    <property type="match status" value="1"/>
</dbReference>
<feature type="region of interest" description="Disordered" evidence="9">
    <location>
        <begin position="1033"/>
        <end position="1066"/>
    </location>
</feature>
<dbReference type="Gene3D" id="1.20.1560.10">
    <property type="entry name" value="ABC transporter type 1, transmembrane domain"/>
    <property type="match status" value="1"/>
</dbReference>
<dbReference type="PROSITE" id="PS00211">
    <property type="entry name" value="ABC_TRANSPORTER_1"/>
    <property type="match status" value="1"/>
</dbReference>
<dbReference type="InterPro" id="IPR003439">
    <property type="entry name" value="ABC_transporter-like_ATP-bd"/>
</dbReference>
<evidence type="ECO:0000256" key="5">
    <source>
        <dbReference type="ARBA" id="ARBA00022840"/>
    </source>
</evidence>
<keyword evidence="3 10" id="KW-0812">Transmembrane</keyword>
<feature type="compositionally biased region" description="Basic and acidic residues" evidence="9">
    <location>
        <begin position="959"/>
        <end position="979"/>
    </location>
</feature>
<dbReference type="InterPro" id="IPR017871">
    <property type="entry name" value="ABC_transporter-like_CS"/>
</dbReference>
<evidence type="ECO:0000256" key="9">
    <source>
        <dbReference type="SAM" id="MobiDB-lite"/>
    </source>
</evidence>
<dbReference type="InterPro" id="IPR036640">
    <property type="entry name" value="ABC1_TM_sf"/>
</dbReference>
<dbReference type="Gene3D" id="3.40.50.300">
    <property type="entry name" value="P-loop containing nucleotide triphosphate hydrolases"/>
    <property type="match status" value="1"/>
</dbReference>
<dbReference type="OrthoDB" id="6500128at2759"/>
<evidence type="ECO:0000259" key="11">
    <source>
        <dbReference type="PROSITE" id="PS50893"/>
    </source>
</evidence>
<evidence type="ECO:0000256" key="2">
    <source>
        <dbReference type="ARBA" id="ARBA00022448"/>
    </source>
</evidence>
<dbReference type="CDD" id="cd03253">
    <property type="entry name" value="ABCC_ATM1_transporter"/>
    <property type="match status" value="1"/>
</dbReference>
<protein>
    <submittedName>
        <fullName evidence="13">Uncharacterized protein</fullName>
    </submittedName>
</protein>
<comment type="caution">
    <text evidence="13">The sequence shown here is derived from an EMBL/GenBank/DDBJ whole genome shotgun (WGS) entry which is preliminary data.</text>
</comment>
<gene>
    <name evidence="13" type="ORF">CEUSTIGMA_g4873.t1</name>
</gene>
<keyword evidence="14" id="KW-1185">Reference proteome</keyword>
<name>A0A250X2Y2_9CHLO</name>
<dbReference type="GO" id="GO:0016887">
    <property type="term" value="F:ATP hydrolysis activity"/>
    <property type="evidence" value="ECO:0007669"/>
    <property type="project" value="InterPro"/>
</dbReference>
<comment type="subcellular location">
    <subcellularLocation>
        <location evidence="1">Membrane</location>
        <topology evidence="1">Multi-pass membrane protein</topology>
    </subcellularLocation>
</comment>
<evidence type="ECO:0000256" key="3">
    <source>
        <dbReference type="ARBA" id="ARBA00022692"/>
    </source>
</evidence>
<keyword evidence="7 10" id="KW-0472">Membrane</keyword>
<dbReference type="AlphaFoldDB" id="A0A250X2Y2"/>
<evidence type="ECO:0000256" key="8">
    <source>
        <dbReference type="ARBA" id="ARBA00024363"/>
    </source>
</evidence>
<proteinExistence type="inferred from homology"/>
<keyword evidence="5" id="KW-0067">ATP-binding</keyword>
<evidence type="ECO:0000313" key="13">
    <source>
        <dbReference type="EMBL" id="GAX77428.1"/>
    </source>
</evidence>
<dbReference type="CDD" id="cd18581">
    <property type="entry name" value="ABC_6TM_ABCB6"/>
    <property type="match status" value="1"/>
</dbReference>
<keyword evidence="2" id="KW-0813">Transport</keyword>